<gene>
    <name evidence="1" type="ORF">EIN_425030</name>
</gene>
<dbReference type="OrthoDB" id="28200at2759"/>
<name>A0A0A1U9D4_ENTIV</name>
<keyword evidence="2" id="KW-1185">Reference proteome</keyword>
<accession>A0A0A1U9D4</accession>
<sequence>MAVYKTAFAPVPHNLYQVFVETAPSSPPLSGTPSKVSRDWNDESTSYVILKYRKWQLKERKNVPLKMFHTKCSEDLFSDLHVKKTPTQVRDKINNTRSAYHTITKQIKQKVFEGTQSSLSDYVYTLMRNLFNSANYSSVDLIEHQIKQLTNHILPKQFI</sequence>
<evidence type="ECO:0000313" key="2">
    <source>
        <dbReference type="Proteomes" id="UP000014680"/>
    </source>
</evidence>
<proteinExistence type="predicted"/>
<dbReference type="GeneID" id="14888791"/>
<dbReference type="KEGG" id="eiv:EIN_425030"/>
<organism evidence="1 2">
    <name type="scientific">Entamoeba invadens IP1</name>
    <dbReference type="NCBI Taxonomy" id="370355"/>
    <lineage>
        <taxon>Eukaryota</taxon>
        <taxon>Amoebozoa</taxon>
        <taxon>Evosea</taxon>
        <taxon>Archamoebae</taxon>
        <taxon>Mastigamoebida</taxon>
        <taxon>Entamoebidae</taxon>
        <taxon>Entamoeba</taxon>
    </lineage>
</organism>
<dbReference type="AlphaFoldDB" id="A0A0A1U9D4"/>
<protein>
    <submittedName>
        <fullName evidence="1">Uncharacterized protein</fullName>
    </submittedName>
</protein>
<dbReference type="Proteomes" id="UP000014680">
    <property type="component" value="Unassembled WGS sequence"/>
</dbReference>
<dbReference type="RefSeq" id="XP_004256552.1">
    <property type="nucleotide sequence ID" value="XM_004256504.1"/>
</dbReference>
<dbReference type="VEuPathDB" id="AmoebaDB:EIN_425030"/>
<dbReference type="EMBL" id="KB206573">
    <property type="protein sequence ID" value="ELP89781.1"/>
    <property type="molecule type" value="Genomic_DNA"/>
</dbReference>
<reference evidence="1 2" key="1">
    <citation type="submission" date="2012-10" db="EMBL/GenBank/DDBJ databases">
        <authorList>
            <person name="Zafar N."/>
            <person name="Inman J."/>
            <person name="Hall N."/>
            <person name="Lorenzi H."/>
            <person name="Caler E."/>
        </authorList>
    </citation>
    <scope>NUCLEOTIDE SEQUENCE [LARGE SCALE GENOMIC DNA]</scope>
    <source>
        <strain evidence="1 2">IP1</strain>
    </source>
</reference>
<evidence type="ECO:0000313" key="1">
    <source>
        <dbReference type="EMBL" id="ELP89781.1"/>
    </source>
</evidence>